<gene>
    <name evidence="1" type="ORF">Thiowin_05105</name>
</gene>
<dbReference type="Proteomes" id="UP001432180">
    <property type="component" value="Chromosome"/>
</dbReference>
<reference evidence="1 2" key="1">
    <citation type="journal article" date="2023" name="Microorganisms">
        <title>Thiorhodovibrio frisius and Trv. litoralis spp. nov., Two Novel Members from a Clade of Fastidious Purple Sulfur Bacteria That Exhibit Unique Red-Shifted Light-Harvesting Capabilities.</title>
        <authorList>
            <person name="Methner A."/>
            <person name="Kuzyk S.B."/>
            <person name="Petersen J."/>
            <person name="Bauer S."/>
            <person name="Brinkmann H."/>
            <person name="Sichau K."/>
            <person name="Wanner G."/>
            <person name="Wolf J."/>
            <person name="Neumann-Schaal M."/>
            <person name="Henke P."/>
            <person name="Tank M."/>
            <person name="Sproer C."/>
            <person name="Bunk B."/>
            <person name="Overmann J."/>
        </authorList>
    </citation>
    <scope>NUCLEOTIDE SEQUENCE [LARGE SCALE GENOMIC DNA]</scope>
    <source>
        <strain evidence="1 2">DSM 6702</strain>
    </source>
</reference>
<sequence length="72" mass="7751">MIAALQTLEPYSKSLLVESVVAGGVKIRHRRQATNSLSTICLNLGDNWALRALIERGAFYVACTSSLVGSND</sequence>
<accession>A0ABZ0SID9</accession>
<dbReference type="EMBL" id="CP121472">
    <property type="protein sequence ID" value="WPL19950.1"/>
    <property type="molecule type" value="Genomic_DNA"/>
</dbReference>
<evidence type="ECO:0000313" key="2">
    <source>
        <dbReference type="Proteomes" id="UP001432180"/>
    </source>
</evidence>
<organism evidence="1 2">
    <name type="scientific">Thiorhodovibrio winogradskyi</name>
    <dbReference type="NCBI Taxonomy" id="77007"/>
    <lineage>
        <taxon>Bacteria</taxon>
        <taxon>Pseudomonadati</taxon>
        <taxon>Pseudomonadota</taxon>
        <taxon>Gammaproteobacteria</taxon>
        <taxon>Chromatiales</taxon>
        <taxon>Chromatiaceae</taxon>
        <taxon>Thiorhodovibrio</taxon>
    </lineage>
</organism>
<evidence type="ECO:0000313" key="1">
    <source>
        <dbReference type="EMBL" id="WPL19950.1"/>
    </source>
</evidence>
<name>A0ABZ0SID9_9GAMM</name>
<protein>
    <submittedName>
        <fullName evidence="1">Uncharacterized protein</fullName>
    </submittedName>
</protein>
<proteinExistence type="predicted"/>
<keyword evidence="2" id="KW-1185">Reference proteome</keyword>